<dbReference type="Pfam" id="PF00583">
    <property type="entry name" value="Acetyltransf_1"/>
    <property type="match status" value="1"/>
</dbReference>
<proteinExistence type="predicted"/>
<gene>
    <name evidence="4" type="ordered locus">VSAL_I1473</name>
</gene>
<dbReference type="KEGG" id="vsa:VSAL_I1473"/>
<dbReference type="InterPro" id="IPR000182">
    <property type="entry name" value="GNAT_dom"/>
</dbReference>
<evidence type="ECO:0000259" key="3">
    <source>
        <dbReference type="PROSITE" id="PS51186"/>
    </source>
</evidence>
<dbReference type="CDD" id="cd04301">
    <property type="entry name" value="NAT_SF"/>
    <property type="match status" value="1"/>
</dbReference>
<feature type="domain" description="N-acetyltransferase" evidence="3">
    <location>
        <begin position="20"/>
        <end position="166"/>
    </location>
</feature>
<accession>B6EL59</accession>
<dbReference type="SUPFAM" id="SSF55729">
    <property type="entry name" value="Acyl-CoA N-acyltransferases (Nat)"/>
    <property type="match status" value="1"/>
</dbReference>
<dbReference type="EMBL" id="FM178379">
    <property type="protein sequence ID" value="CAQ79158.1"/>
    <property type="molecule type" value="Genomic_DNA"/>
</dbReference>
<dbReference type="HOGENOM" id="CLU_013985_34_9_6"/>
<dbReference type="GO" id="GO:0016747">
    <property type="term" value="F:acyltransferase activity, transferring groups other than amino-acyl groups"/>
    <property type="evidence" value="ECO:0007669"/>
    <property type="project" value="InterPro"/>
</dbReference>
<dbReference type="PROSITE" id="PS51186">
    <property type="entry name" value="GNAT"/>
    <property type="match status" value="1"/>
</dbReference>
<name>B6EL59_ALISL</name>
<dbReference type="eggNOG" id="COG0456">
    <property type="taxonomic scope" value="Bacteria"/>
</dbReference>
<organism evidence="4 5">
    <name type="scientific">Aliivibrio salmonicida (strain LFI1238)</name>
    <name type="common">Vibrio salmonicida (strain LFI1238)</name>
    <dbReference type="NCBI Taxonomy" id="316275"/>
    <lineage>
        <taxon>Bacteria</taxon>
        <taxon>Pseudomonadati</taxon>
        <taxon>Pseudomonadota</taxon>
        <taxon>Gammaproteobacteria</taxon>
        <taxon>Vibrionales</taxon>
        <taxon>Vibrionaceae</taxon>
        <taxon>Aliivibrio</taxon>
    </lineage>
</organism>
<evidence type="ECO:0000313" key="4">
    <source>
        <dbReference type="EMBL" id="CAQ79158.1"/>
    </source>
</evidence>
<keyword evidence="1" id="KW-0808">Transferase</keyword>
<dbReference type="InterPro" id="IPR050680">
    <property type="entry name" value="YpeA/RimI_acetyltransf"/>
</dbReference>
<evidence type="ECO:0000256" key="2">
    <source>
        <dbReference type="ARBA" id="ARBA00023315"/>
    </source>
</evidence>
<protein>
    <submittedName>
        <fullName evidence="4">Acetyltransferase</fullName>
    </submittedName>
</protein>
<keyword evidence="5" id="KW-1185">Reference proteome</keyword>
<dbReference type="PANTHER" id="PTHR43420">
    <property type="entry name" value="ACETYLTRANSFERASE"/>
    <property type="match status" value="1"/>
</dbReference>
<evidence type="ECO:0000256" key="1">
    <source>
        <dbReference type="ARBA" id="ARBA00022679"/>
    </source>
</evidence>
<sequence>MDGIFHSIWLFLIKNGVIYMEIVKVKLGELGIVSPLFDAYRVFYGQKSNSELAFDFLSQRVKNEESVIFLALNESGEGMGFTQLYHGFSSVSAARVWVLNDLYVAPEFRNNGVAKQLMNAAKELALVDNVKGLSLETAEDNVNAQKLYESLGYVRELGTYHYFLKL</sequence>
<dbReference type="PANTHER" id="PTHR43420:SF47">
    <property type="entry name" value="N-ACETYLTRANSFERASE DOMAIN-CONTAINING PROTEIN"/>
    <property type="match status" value="1"/>
</dbReference>
<evidence type="ECO:0000313" key="5">
    <source>
        <dbReference type="Proteomes" id="UP000001730"/>
    </source>
</evidence>
<dbReference type="Gene3D" id="3.40.630.30">
    <property type="match status" value="1"/>
</dbReference>
<dbReference type="Proteomes" id="UP000001730">
    <property type="component" value="Chromosome 1"/>
</dbReference>
<dbReference type="InterPro" id="IPR016181">
    <property type="entry name" value="Acyl_CoA_acyltransferase"/>
</dbReference>
<reference evidence="4 5" key="1">
    <citation type="journal article" date="2008" name="BMC Genomics">
        <title>The genome sequence of the fish pathogen Aliivibrio salmonicida strain LFI1238 shows extensive evidence of gene decay.</title>
        <authorList>
            <person name="Hjerde E."/>
            <person name="Lorentzen M.S."/>
            <person name="Holden M.T."/>
            <person name="Seeger K."/>
            <person name="Paulsen S."/>
            <person name="Bason N."/>
            <person name="Churcher C."/>
            <person name="Harris D."/>
            <person name="Norbertczak H."/>
            <person name="Quail M.A."/>
            <person name="Sanders S."/>
            <person name="Thurston S."/>
            <person name="Parkhill J."/>
            <person name="Willassen N.P."/>
            <person name="Thomson N.R."/>
        </authorList>
    </citation>
    <scope>NUCLEOTIDE SEQUENCE [LARGE SCALE GENOMIC DNA]</scope>
    <source>
        <strain evidence="4 5">LFI1238</strain>
    </source>
</reference>
<dbReference type="AlphaFoldDB" id="B6EL59"/>
<keyword evidence="2" id="KW-0012">Acyltransferase</keyword>